<evidence type="ECO:0000313" key="1">
    <source>
        <dbReference type="EMBL" id="KXB33951.1"/>
    </source>
</evidence>
<protein>
    <submittedName>
        <fullName evidence="1">Uncharacterized protein</fullName>
    </submittedName>
</protein>
<sequence length="75" mass="8947">MRFGMREPSIMKSIKARLARYFNCTIGELFDLKEGNNEDYDNCENKLIYLYRKMTDANKRLYIEIGELIKKSQSK</sequence>
<reference evidence="2" key="1">
    <citation type="submission" date="2016-01" db="EMBL/GenBank/DDBJ databases">
        <authorList>
            <person name="Mitreva M."/>
            <person name="Pepin K.H."/>
            <person name="Mihindukulasuriya K.A."/>
            <person name="Fulton R."/>
            <person name="Fronick C."/>
            <person name="O'Laughlin M."/>
            <person name="Miner T."/>
            <person name="Herter B."/>
            <person name="Rosa B.A."/>
            <person name="Cordes M."/>
            <person name="Tomlinson C."/>
            <person name="Wollam A."/>
            <person name="Palsikar V.B."/>
            <person name="Mardis E.R."/>
            <person name="Wilson R.K."/>
        </authorList>
    </citation>
    <scope>NUCLEOTIDE SEQUENCE [LARGE SCALE GENOMIC DNA]</scope>
    <source>
        <strain evidence="2">DNF00019</strain>
    </source>
</reference>
<dbReference type="Proteomes" id="UP000070675">
    <property type="component" value="Unassembled WGS sequence"/>
</dbReference>
<organism evidence="1 2">
    <name type="scientific">Atopobium deltae</name>
    <dbReference type="NCBI Taxonomy" id="1393034"/>
    <lineage>
        <taxon>Bacteria</taxon>
        <taxon>Bacillati</taxon>
        <taxon>Actinomycetota</taxon>
        <taxon>Coriobacteriia</taxon>
        <taxon>Coriobacteriales</taxon>
        <taxon>Atopobiaceae</taxon>
        <taxon>Atopobium</taxon>
    </lineage>
</organism>
<evidence type="ECO:0000313" key="2">
    <source>
        <dbReference type="Proteomes" id="UP000070675"/>
    </source>
</evidence>
<keyword evidence="2" id="KW-1185">Reference proteome</keyword>
<dbReference type="EMBL" id="LSCR01000028">
    <property type="protein sequence ID" value="KXB33951.1"/>
    <property type="molecule type" value="Genomic_DNA"/>
</dbReference>
<dbReference type="PATRIC" id="fig|1393034.3.peg.945"/>
<comment type="caution">
    <text evidence="1">The sequence shown here is derived from an EMBL/GenBank/DDBJ whole genome shotgun (WGS) entry which is preliminary data.</text>
</comment>
<accession>A0A133XSN8</accession>
<dbReference type="AlphaFoldDB" id="A0A133XSN8"/>
<gene>
    <name evidence="1" type="ORF">HMPREF3192_00980</name>
</gene>
<dbReference type="STRING" id="1393034.HMPREF3192_00980"/>
<name>A0A133XSN8_9ACTN</name>
<proteinExistence type="predicted"/>